<evidence type="ECO:0000313" key="1">
    <source>
        <dbReference type="EMBL" id="CAL1589356.1"/>
    </source>
</evidence>
<dbReference type="EMBL" id="OZ035840">
    <property type="protein sequence ID" value="CAL1589356.1"/>
    <property type="molecule type" value="Genomic_DNA"/>
</dbReference>
<sequence length="145" mass="15807">MNKINTTCGKSRPFPPRIFPAISISTSASGESRCSPRGPQQRAVCLGCPRGPQQRAVCLGCPRGPQQRALWLRTHTDLEGAKRQLQAPGAGLGEVYSQYSLQYLPYHQSAETEPQTSVHLALIKPSRLGPISGGGSWMRAPSRRR</sequence>
<protein>
    <submittedName>
        <fullName evidence="1">Uncharacterized protein</fullName>
    </submittedName>
</protein>
<dbReference type="AlphaFoldDB" id="A0AAV2KJZ4"/>
<keyword evidence="2" id="KW-1185">Reference proteome</keyword>
<proteinExistence type="predicted"/>
<reference evidence="1 2" key="1">
    <citation type="submission" date="2024-04" db="EMBL/GenBank/DDBJ databases">
        <authorList>
            <person name="Waldvogel A.-M."/>
            <person name="Schoenle A."/>
        </authorList>
    </citation>
    <scope>NUCLEOTIDE SEQUENCE [LARGE SCALE GENOMIC DNA]</scope>
</reference>
<evidence type="ECO:0000313" key="2">
    <source>
        <dbReference type="Proteomes" id="UP001497482"/>
    </source>
</evidence>
<name>A0AAV2KJZ4_KNICA</name>
<dbReference type="Proteomes" id="UP001497482">
    <property type="component" value="Chromosome 18"/>
</dbReference>
<organism evidence="1 2">
    <name type="scientific">Knipowitschia caucasica</name>
    <name type="common">Caucasian dwarf goby</name>
    <name type="synonym">Pomatoschistus caucasicus</name>
    <dbReference type="NCBI Taxonomy" id="637954"/>
    <lineage>
        <taxon>Eukaryota</taxon>
        <taxon>Metazoa</taxon>
        <taxon>Chordata</taxon>
        <taxon>Craniata</taxon>
        <taxon>Vertebrata</taxon>
        <taxon>Euteleostomi</taxon>
        <taxon>Actinopterygii</taxon>
        <taxon>Neopterygii</taxon>
        <taxon>Teleostei</taxon>
        <taxon>Neoteleostei</taxon>
        <taxon>Acanthomorphata</taxon>
        <taxon>Gobiaria</taxon>
        <taxon>Gobiiformes</taxon>
        <taxon>Gobioidei</taxon>
        <taxon>Gobiidae</taxon>
        <taxon>Gobiinae</taxon>
        <taxon>Knipowitschia</taxon>
    </lineage>
</organism>
<gene>
    <name evidence="1" type="ORF">KC01_LOCUS18992</name>
</gene>
<accession>A0AAV2KJZ4</accession>